<dbReference type="Bgee" id="ENSAMXG00000011090">
    <property type="expression patterns" value="Expressed in testis and 14 other cell types or tissues"/>
</dbReference>
<sequence length="666" mass="74270">MDPLKKVPVPEDVVHYRLFLVQPDSAASEQTLLKLQEDLLAEVAPLLVQYIWQQQPFNLSYRPEKGGVPAHLGGSTEFGDNVEDEWFIVYLLKHLTRTFSQLAATVHDNDGQFLLIEAAEHLPKWLDPDSSENRVFLYRGGLYILPNRGRSGEVGWPRDSAPLLKDALDMLHKHADRCLAEKRIRSAIDHRLEGYPDKIQTSLHHAHCYVPAGIAALLSRRPDLIAPAVSAFYLRDPIDLQACRTFQTFPPDTRVLTSVKFTRCLYAQLMQQSFVPDRRSGYTLPPRSNPNYKSHELGMKLAHGFEILCSKSGRVGVGEETPVSADPRWRGFLGSLQKNGYFKVEIKAIFKALLHKSSFSSVELFCVFGTCVCVFFKGELEGSFLYKKLMTSAENFFKQSVTSTCSSSARCPGEEVLQVLESTPYSLEELKKLEEHLPAEDSDDWLNITPQELEKFLQERGSLGGPRRKGTGVREEEEEEKEEEAGYSLVAVTQGMKSFINAMSSHEGAEFPQSCLSEPFSFDPDAMTSALDRLLGGKHEELDSDDFEDEDEDEDEDDGEEDVGSQKQEGAEALGSLKRYMDEMDQELQTTNVGKSFALNGKQGDDKTDASKSLEPAEEELQPLDVDLNLVTNLLESLASQAGLAGPASNLLQSLGIHLPPNADQS</sequence>
<dbReference type="Pfam" id="PF07093">
    <property type="entry name" value="SGT1"/>
    <property type="match status" value="2"/>
</dbReference>
<dbReference type="GeneTree" id="ENSGT00390000015361"/>
<dbReference type="AlphaFoldDB" id="A0A3B1J5K8"/>
<feature type="compositionally biased region" description="Acidic residues" evidence="1">
    <location>
        <begin position="542"/>
        <end position="563"/>
    </location>
</feature>
<dbReference type="InParanoid" id="A0A3B1J5K8"/>
<dbReference type="PANTHER" id="PTHR13060:SF0">
    <property type="entry name" value="PROTEIN ECDYSONELESS HOMOLOG"/>
    <property type="match status" value="1"/>
</dbReference>
<proteinExistence type="predicted"/>
<organism evidence="2 3">
    <name type="scientific">Astyanax mexicanus</name>
    <name type="common">Blind cave fish</name>
    <name type="synonym">Astyanax fasciatus mexicanus</name>
    <dbReference type="NCBI Taxonomy" id="7994"/>
    <lineage>
        <taxon>Eukaryota</taxon>
        <taxon>Metazoa</taxon>
        <taxon>Chordata</taxon>
        <taxon>Craniata</taxon>
        <taxon>Vertebrata</taxon>
        <taxon>Euteleostomi</taxon>
        <taxon>Actinopterygii</taxon>
        <taxon>Neopterygii</taxon>
        <taxon>Teleostei</taxon>
        <taxon>Ostariophysi</taxon>
        <taxon>Characiformes</taxon>
        <taxon>Characoidei</taxon>
        <taxon>Acestrorhamphidae</taxon>
        <taxon>Acestrorhamphinae</taxon>
        <taxon>Astyanax</taxon>
    </lineage>
</organism>
<reference evidence="2" key="4">
    <citation type="submission" date="2025-09" db="UniProtKB">
        <authorList>
            <consortium name="Ensembl"/>
        </authorList>
    </citation>
    <scope>IDENTIFICATION</scope>
</reference>
<reference evidence="3" key="2">
    <citation type="journal article" date="2014" name="Nat. Commun.">
        <title>The cavefish genome reveals candidate genes for eye loss.</title>
        <authorList>
            <person name="McGaugh S.E."/>
            <person name="Gross J.B."/>
            <person name="Aken B."/>
            <person name="Blin M."/>
            <person name="Borowsky R."/>
            <person name="Chalopin D."/>
            <person name="Hinaux H."/>
            <person name="Jeffery W.R."/>
            <person name="Keene A."/>
            <person name="Ma L."/>
            <person name="Minx P."/>
            <person name="Murphy D."/>
            <person name="O'Quin K.E."/>
            <person name="Retaux S."/>
            <person name="Rohner N."/>
            <person name="Searle S.M."/>
            <person name="Stahl B.A."/>
            <person name="Tabin C."/>
            <person name="Volff J.N."/>
            <person name="Yoshizawa M."/>
            <person name="Warren W.C."/>
        </authorList>
    </citation>
    <scope>NUCLEOTIDE SEQUENCE [LARGE SCALE GENOMIC DNA]</scope>
    <source>
        <strain evidence="3">female</strain>
    </source>
</reference>
<feature type="region of interest" description="Disordered" evidence="1">
    <location>
        <begin position="458"/>
        <end position="487"/>
    </location>
</feature>
<reference evidence="3" key="1">
    <citation type="submission" date="2013-03" db="EMBL/GenBank/DDBJ databases">
        <authorList>
            <person name="Jeffery W."/>
            <person name="Warren W."/>
            <person name="Wilson R.K."/>
        </authorList>
    </citation>
    <scope>NUCLEOTIDE SEQUENCE</scope>
    <source>
        <strain evidence="3">female</strain>
    </source>
</reference>
<dbReference type="InterPro" id="IPR010770">
    <property type="entry name" value="Ecd"/>
</dbReference>
<keyword evidence="3" id="KW-1185">Reference proteome</keyword>
<accession>A0A3B1J5K8</accession>
<evidence type="ECO:0000313" key="2">
    <source>
        <dbReference type="Ensembl" id="ENSAMXP00000037181.1"/>
    </source>
</evidence>
<dbReference type="Ensembl" id="ENSAMXT00000034514.1">
    <property type="protein sequence ID" value="ENSAMXP00000037181.1"/>
    <property type="gene ID" value="ENSAMXG00000011090.2"/>
</dbReference>
<feature type="region of interest" description="Disordered" evidence="1">
    <location>
        <begin position="539"/>
        <end position="620"/>
    </location>
</feature>
<dbReference type="STRING" id="7994.ENSAMXP00000037181"/>
<reference evidence="2" key="3">
    <citation type="submission" date="2025-08" db="UniProtKB">
        <authorList>
            <consortium name="Ensembl"/>
        </authorList>
    </citation>
    <scope>IDENTIFICATION</scope>
</reference>
<feature type="compositionally biased region" description="Acidic residues" evidence="1">
    <location>
        <begin position="475"/>
        <end position="485"/>
    </location>
</feature>
<evidence type="ECO:0000313" key="3">
    <source>
        <dbReference type="Proteomes" id="UP000018467"/>
    </source>
</evidence>
<dbReference type="Proteomes" id="UP000018467">
    <property type="component" value="Unassembled WGS sequence"/>
</dbReference>
<protein>
    <submittedName>
        <fullName evidence="2">Ecdysoneless homolog (Drosophila)</fullName>
    </submittedName>
</protein>
<evidence type="ECO:0000256" key="1">
    <source>
        <dbReference type="SAM" id="MobiDB-lite"/>
    </source>
</evidence>
<dbReference type="PANTHER" id="PTHR13060">
    <property type="entry name" value="SGT1 PROTEIN HSGT1 SUPPRESSOR OF GCR2"/>
    <property type="match status" value="1"/>
</dbReference>
<dbReference type="GO" id="GO:0005634">
    <property type="term" value="C:nucleus"/>
    <property type="evidence" value="ECO:0007669"/>
    <property type="project" value="TreeGrafter"/>
</dbReference>
<feature type="compositionally biased region" description="Basic and acidic residues" evidence="1">
    <location>
        <begin position="603"/>
        <end position="612"/>
    </location>
</feature>
<name>A0A3B1J5K8_ASTMX</name>